<feature type="region of interest" description="Disordered" evidence="1">
    <location>
        <begin position="1"/>
        <end position="20"/>
    </location>
</feature>
<organism evidence="3 4">
    <name type="scientific">Chara braunii</name>
    <name type="common">Braun's stonewort</name>
    <dbReference type="NCBI Taxonomy" id="69332"/>
    <lineage>
        <taxon>Eukaryota</taxon>
        <taxon>Viridiplantae</taxon>
        <taxon>Streptophyta</taxon>
        <taxon>Charophyceae</taxon>
        <taxon>Charales</taxon>
        <taxon>Characeae</taxon>
        <taxon>Chara</taxon>
    </lineage>
</organism>
<evidence type="ECO:0000256" key="1">
    <source>
        <dbReference type="SAM" id="MobiDB-lite"/>
    </source>
</evidence>
<dbReference type="Gramene" id="GBG74685">
    <property type="protein sequence ID" value="GBG74685"/>
    <property type="gene ID" value="CBR_g19092"/>
</dbReference>
<feature type="domain" description="Alpha/beta hydrolase fold-5" evidence="2">
    <location>
        <begin position="380"/>
        <end position="564"/>
    </location>
</feature>
<name>A0A388KXB3_CHABU</name>
<dbReference type="InterPro" id="IPR029058">
    <property type="entry name" value="AB_hydrolase_fold"/>
</dbReference>
<dbReference type="Gene3D" id="3.40.50.1820">
    <property type="entry name" value="alpha/beta hydrolase"/>
    <property type="match status" value="1"/>
</dbReference>
<keyword evidence="4" id="KW-1185">Reference proteome</keyword>
<dbReference type="Proteomes" id="UP000265515">
    <property type="component" value="Unassembled WGS sequence"/>
</dbReference>
<reference evidence="3 4" key="1">
    <citation type="journal article" date="2018" name="Cell">
        <title>The Chara Genome: Secondary Complexity and Implications for Plant Terrestrialization.</title>
        <authorList>
            <person name="Nishiyama T."/>
            <person name="Sakayama H."/>
            <person name="Vries J.D."/>
            <person name="Buschmann H."/>
            <person name="Saint-Marcoux D."/>
            <person name="Ullrich K.K."/>
            <person name="Haas F.B."/>
            <person name="Vanderstraeten L."/>
            <person name="Becker D."/>
            <person name="Lang D."/>
            <person name="Vosolsobe S."/>
            <person name="Rombauts S."/>
            <person name="Wilhelmsson P.K.I."/>
            <person name="Janitza P."/>
            <person name="Kern R."/>
            <person name="Heyl A."/>
            <person name="Rumpler F."/>
            <person name="Villalobos L.I.A.C."/>
            <person name="Clay J.M."/>
            <person name="Skokan R."/>
            <person name="Toyoda A."/>
            <person name="Suzuki Y."/>
            <person name="Kagoshima H."/>
            <person name="Schijlen E."/>
            <person name="Tajeshwar N."/>
            <person name="Catarino B."/>
            <person name="Hetherington A.J."/>
            <person name="Saltykova A."/>
            <person name="Bonnot C."/>
            <person name="Breuninger H."/>
            <person name="Symeonidi A."/>
            <person name="Radhakrishnan G.V."/>
            <person name="Van Nieuwerburgh F."/>
            <person name="Deforce D."/>
            <person name="Chang C."/>
            <person name="Karol K.G."/>
            <person name="Hedrich R."/>
            <person name="Ulvskov P."/>
            <person name="Glockner G."/>
            <person name="Delwiche C.F."/>
            <person name="Petrasek J."/>
            <person name="Van de Peer Y."/>
            <person name="Friml J."/>
            <person name="Beilby M."/>
            <person name="Dolan L."/>
            <person name="Kohara Y."/>
            <person name="Sugano S."/>
            <person name="Fujiyama A."/>
            <person name="Delaux P.-M."/>
            <person name="Quint M."/>
            <person name="TheiBen G."/>
            <person name="Hagemann M."/>
            <person name="Harholt J."/>
            <person name="Dunand C."/>
            <person name="Zachgo S."/>
            <person name="Langdale J."/>
            <person name="Maumus F."/>
            <person name="Straeten D.V.D."/>
            <person name="Gould S.B."/>
            <person name="Rensing S.A."/>
        </authorList>
    </citation>
    <scope>NUCLEOTIDE SEQUENCE [LARGE SCALE GENOMIC DNA]</scope>
    <source>
        <strain evidence="3 4">S276</strain>
    </source>
</reference>
<evidence type="ECO:0000313" key="3">
    <source>
        <dbReference type="EMBL" id="GBG74685.1"/>
    </source>
</evidence>
<gene>
    <name evidence="3" type="ORF">CBR_g19092</name>
</gene>
<evidence type="ECO:0000313" key="4">
    <source>
        <dbReference type="Proteomes" id="UP000265515"/>
    </source>
</evidence>
<sequence>MQLDLTSTLSSSSSSSSSSSFSSFVSWPWPWGYKCSATAVAEAAMRPICPPPASGTSPFLSLTVTNLAGIGYVFVNATDCTINSREGSFEKIIKASGGVIIIPEKDVDPIAYAPYAQAIAKDGNFAAILTAEDAAAYGVIDTMAMFPIPQVWALMGHGVSGGQTAAKLTRALFPRVSTLILHASVLPSGVDFSQDNLDVVVNYGKKDLMVTPEMVEASFPRLPGHVSVNLLNKSHYDFAFTTCQYKVESKQPATVLSYAPLIYGDHHGGDGEEGEQMQVVAADKHDYRPFLSLSIEDRLLLGQCVSPMWRAGRGKFLAATPRALSFGDNHLLTPGHKGSKVYPVDGVVVQVETLPQPETSPSPARSMIVVKPNVTKGGYVYYPGGFVDSRAYLPLAFQIAARGYMVVIPEFPRRSGVFLDSILIADQIIRSNYTILQSVPQDKWAVGGHSLGAVAAFNYAGFSPRHPIQAVVMHAGQWGGLPMMKPPNLTQSALPVANIYGSLDGMTGPKDPDDFYANSALHPLVVNITATKFLPVEGANHYQIGDYGYQFPDRIATIGQAEQEQILGQLTAEFLNKAMGYNN</sequence>
<dbReference type="SUPFAM" id="SSF53474">
    <property type="entry name" value="alpha/beta-Hydrolases"/>
    <property type="match status" value="1"/>
</dbReference>
<accession>A0A388KXB3</accession>
<dbReference type="AlphaFoldDB" id="A0A388KXB3"/>
<dbReference type="GO" id="GO:0016787">
    <property type="term" value="F:hydrolase activity"/>
    <property type="evidence" value="ECO:0007669"/>
    <property type="project" value="InterPro"/>
</dbReference>
<protein>
    <recommendedName>
        <fullName evidence="2">Alpha/beta hydrolase fold-5 domain-containing protein</fullName>
    </recommendedName>
</protein>
<dbReference type="OMA" id="ANHYQIG"/>
<evidence type="ECO:0000259" key="2">
    <source>
        <dbReference type="Pfam" id="PF12695"/>
    </source>
</evidence>
<dbReference type="EMBL" id="BFEA01000208">
    <property type="protein sequence ID" value="GBG74685.1"/>
    <property type="molecule type" value="Genomic_DNA"/>
</dbReference>
<proteinExistence type="predicted"/>
<dbReference type="OrthoDB" id="1923285at2759"/>
<comment type="caution">
    <text evidence="3">The sequence shown here is derived from an EMBL/GenBank/DDBJ whole genome shotgun (WGS) entry which is preliminary data.</text>
</comment>
<dbReference type="Pfam" id="PF12695">
    <property type="entry name" value="Abhydrolase_5"/>
    <property type="match status" value="1"/>
</dbReference>
<dbReference type="InterPro" id="IPR029059">
    <property type="entry name" value="AB_hydrolase_5"/>
</dbReference>